<reference evidence="2 3" key="1">
    <citation type="submission" date="2015-08" db="EMBL/GenBank/DDBJ databases">
        <authorList>
            <person name="Babu N.S."/>
            <person name="Beckwith C.J."/>
            <person name="Beseler K.G."/>
            <person name="Brison A."/>
            <person name="Carone J.V."/>
            <person name="Caskin T.P."/>
            <person name="Diamond M."/>
            <person name="Durham M.E."/>
            <person name="Foxe J.M."/>
            <person name="Go M."/>
            <person name="Henderson B.A."/>
            <person name="Jones I.B."/>
            <person name="McGettigan J.A."/>
            <person name="Micheletti S.J."/>
            <person name="Nasrallah M.E."/>
            <person name="Ortiz D."/>
            <person name="Piller C.R."/>
            <person name="Privatt S.R."/>
            <person name="Schneider S.L."/>
            <person name="Sharp S."/>
            <person name="Smith T.C."/>
            <person name="Stanton J.D."/>
            <person name="Ullery H.E."/>
            <person name="Wilson R.J."/>
            <person name="Serrano M.G."/>
            <person name="Buck G."/>
            <person name="Lee V."/>
            <person name="Wang Y."/>
            <person name="Carvalho R."/>
            <person name="Voegtly L."/>
            <person name="Shi R."/>
            <person name="Duckworth R."/>
            <person name="Johnson A."/>
            <person name="Loviza R."/>
            <person name="Walstead R."/>
            <person name="Shah Z."/>
            <person name="Kiflezghi M."/>
            <person name="Wade K."/>
            <person name="Ball S.L."/>
            <person name="Bradley K.W."/>
            <person name="Asai D.J."/>
            <person name="Bowman C.A."/>
            <person name="Russell D.A."/>
            <person name="Pope W.H."/>
            <person name="Jacobs-Sera D."/>
            <person name="Hendrix R.W."/>
            <person name="Hatfull G.F."/>
        </authorList>
    </citation>
    <scope>NUCLEOTIDE SEQUENCE [LARGE SCALE GENOMIC DNA]</scope>
    <source>
        <strain evidence="2 3">DSM 27648</strain>
    </source>
</reference>
<keyword evidence="3" id="KW-1185">Reference proteome</keyword>
<dbReference type="STRING" id="1391654.AKJ09_05853"/>
<protein>
    <submittedName>
        <fullName evidence="2">Uncharacterized protein</fullName>
    </submittedName>
</protein>
<dbReference type="KEGG" id="llu:AKJ09_05853"/>
<feature type="region of interest" description="Disordered" evidence="1">
    <location>
        <begin position="1"/>
        <end position="33"/>
    </location>
</feature>
<evidence type="ECO:0000313" key="2">
    <source>
        <dbReference type="EMBL" id="AKU99189.1"/>
    </source>
</evidence>
<feature type="region of interest" description="Disordered" evidence="1">
    <location>
        <begin position="64"/>
        <end position="86"/>
    </location>
</feature>
<evidence type="ECO:0000256" key="1">
    <source>
        <dbReference type="SAM" id="MobiDB-lite"/>
    </source>
</evidence>
<gene>
    <name evidence="2" type="ORF">AKJ09_05853</name>
</gene>
<feature type="compositionally biased region" description="Basic residues" evidence="1">
    <location>
        <begin position="75"/>
        <end position="86"/>
    </location>
</feature>
<dbReference type="EMBL" id="CP012333">
    <property type="protein sequence ID" value="AKU99189.1"/>
    <property type="molecule type" value="Genomic_DNA"/>
</dbReference>
<name>A0A0K1Q1B1_9BACT</name>
<proteinExistence type="predicted"/>
<dbReference type="AlphaFoldDB" id="A0A0K1Q1B1"/>
<dbReference type="Proteomes" id="UP000064967">
    <property type="component" value="Chromosome"/>
</dbReference>
<sequence length="86" mass="9186">MSSVGTQPARYPHRPGFKPGGKAGFTSAPSDAGAGRLQIDLSAEGGYILKGEIEVSNCNQLERNESSKAAWSAPRRVHTRRGRMSS</sequence>
<dbReference type="RefSeq" id="WP_146650533.1">
    <property type="nucleotide sequence ID" value="NZ_CP012333.1"/>
</dbReference>
<evidence type="ECO:0000313" key="3">
    <source>
        <dbReference type="Proteomes" id="UP000064967"/>
    </source>
</evidence>
<accession>A0A0K1Q1B1</accession>
<organism evidence="2 3">
    <name type="scientific">Labilithrix luteola</name>
    <dbReference type="NCBI Taxonomy" id="1391654"/>
    <lineage>
        <taxon>Bacteria</taxon>
        <taxon>Pseudomonadati</taxon>
        <taxon>Myxococcota</taxon>
        <taxon>Polyangia</taxon>
        <taxon>Polyangiales</taxon>
        <taxon>Labilitrichaceae</taxon>
        <taxon>Labilithrix</taxon>
    </lineage>
</organism>